<reference evidence="1" key="2">
    <citation type="submission" date="2021-09" db="EMBL/GenBank/DDBJ databases">
        <authorList>
            <person name="Gilroy R."/>
        </authorList>
    </citation>
    <scope>NUCLEOTIDE SEQUENCE</scope>
    <source>
        <strain evidence="1">ChiGjej5B5-22894</strain>
    </source>
</reference>
<sequence length="154" mass="17365">TDFLTQAKLYEELLLAPHVGLALDPEWRLEPGQKHLEQIGAVSAEEVNQVSGWLADLTAEHSLPQKVLILHQFSHSMITERQDIDASRPELAITLHADGHGAPGDKLGTYATLQQDLPEGIAMAWKNFYDEDSPMFTPEQTYEVEPRPWFVSYQ</sequence>
<proteinExistence type="predicted"/>
<gene>
    <name evidence="1" type="ORF">K8V81_07405</name>
</gene>
<organism evidence="1 2">
    <name type="scientific">Brachybacterium massiliense</name>
    <dbReference type="NCBI Taxonomy" id="1755098"/>
    <lineage>
        <taxon>Bacteria</taxon>
        <taxon>Bacillati</taxon>
        <taxon>Actinomycetota</taxon>
        <taxon>Actinomycetes</taxon>
        <taxon>Micrococcales</taxon>
        <taxon>Dermabacteraceae</taxon>
        <taxon>Brachybacterium</taxon>
    </lineage>
</organism>
<evidence type="ECO:0000313" key="1">
    <source>
        <dbReference type="EMBL" id="HJG91537.1"/>
    </source>
</evidence>
<accession>A0A921SXK2</accession>
<dbReference type="AlphaFoldDB" id="A0A921SXK2"/>
<dbReference type="EMBL" id="DYUE01000169">
    <property type="protein sequence ID" value="HJG91537.1"/>
    <property type="molecule type" value="Genomic_DNA"/>
</dbReference>
<reference evidence="1" key="1">
    <citation type="journal article" date="2021" name="PeerJ">
        <title>Extensive microbial diversity within the chicken gut microbiome revealed by metagenomics and culture.</title>
        <authorList>
            <person name="Gilroy R."/>
            <person name="Ravi A."/>
            <person name="Getino M."/>
            <person name="Pursley I."/>
            <person name="Horton D.L."/>
            <person name="Alikhan N.F."/>
            <person name="Baker D."/>
            <person name="Gharbi K."/>
            <person name="Hall N."/>
            <person name="Watson M."/>
            <person name="Adriaenssens E.M."/>
            <person name="Foster-Nyarko E."/>
            <person name="Jarju S."/>
            <person name="Secka A."/>
            <person name="Antonio M."/>
            <person name="Oren A."/>
            <person name="Chaudhuri R.R."/>
            <person name="La Ragione R."/>
            <person name="Hildebrand F."/>
            <person name="Pallen M.J."/>
        </authorList>
    </citation>
    <scope>NUCLEOTIDE SEQUENCE</scope>
    <source>
        <strain evidence="1">ChiGjej5B5-22894</strain>
    </source>
</reference>
<dbReference type="Proteomes" id="UP000742460">
    <property type="component" value="Unassembled WGS sequence"/>
</dbReference>
<feature type="non-terminal residue" evidence="1">
    <location>
        <position position="1"/>
    </location>
</feature>
<protein>
    <submittedName>
        <fullName evidence="1">Uncharacterized protein</fullName>
    </submittedName>
</protein>
<name>A0A921SXK2_9MICO</name>
<comment type="caution">
    <text evidence="1">The sequence shown here is derived from an EMBL/GenBank/DDBJ whole genome shotgun (WGS) entry which is preliminary data.</text>
</comment>
<evidence type="ECO:0000313" key="2">
    <source>
        <dbReference type="Proteomes" id="UP000742460"/>
    </source>
</evidence>